<dbReference type="OMA" id="IRECEGI"/>
<dbReference type="AlphaFoldDB" id="T1H4K6"/>
<reference evidence="15" key="2">
    <citation type="submission" date="2015-06" db="UniProtKB">
        <authorList>
            <consortium name="EnsemblMetazoa"/>
        </authorList>
    </citation>
    <scope>IDENTIFICATION</scope>
</reference>
<dbReference type="GO" id="GO:0005743">
    <property type="term" value="C:mitochondrial inner membrane"/>
    <property type="evidence" value="ECO:0007669"/>
    <property type="project" value="UniProtKB-SubCell"/>
</dbReference>
<dbReference type="PANTHER" id="PTHR12878">
    <property type="entry name" value="NADH-UBIQUINONE OXIDOREDUCTASE B8 SUBUNIT"/>
    <property type="match status" value="1"/>
</dbReference>
<comment type="similarity">
    <text evidence="3">Belongs to the complex I NDUFA2 subunit family.</text>
</comment>
<protein>
    <recommendedName>
        <fullName evidence="4">NADH dehydrogenase [ubiquinone] 1 alpha subcomplex subunit 2</fullName>
    </recommendedName>
    <alternativeName>
        <fullName evidence="11">Complex I-B8</fullName>
    </alternativeName>
    <alternativeName>
        <fullName evidence="12">NADH-ubiquinone oxidoreductase B8 subunit</fullName>
    </alternativeName>
</protein>
<evidence type="ECO:0000256" key="11">
    <source>
        <dbReference type="ARBA" id="ARBA00031441"/>
    </source>
</evidence>
<feature type="domain" description="Ribosomal protein/NADH dehydrogenase" evidence="14">
    <location>
        <begin position="24"/>
        <end position="93"/>
    </location>
</feature>
<comment type="function">
    <text evidence="1">Accessory subunit of the mitochondrial membrane respiratory chain NADH dehydrogenase (Complex I), that is believed not to be involved in catalysis. Complex I functions in the transfer of electrons from NADH to the respiratory chain. The immediate electron acceptor for the enzyme is believed to be ubiquinone.</text>
</comment>
<keyword evidence="8" id="KW-0249">Electron transport</keyword>
<dbReference type="EnsemblMetazoa" id="MESCA011218-RA">
    <property type="protein sequence ID" value="MESCA011218-PA"/>
    <property type="gene ID" value="MESCA011218"/>
</dbReference>
<evidence type="ECO:0000256" key="12">
    <source>
        <dbReference type="ARBA" id="ARBA00032513"/>
    </source>
</evidence>
<dbReference type="STRING" id="36166.T1H4K6"/>
<dbReference type="PIRSF" id="PIRSF005822">
    <property type="entry name" value="NDUA2"/>
    <property type="match status" value="1"/>
</dbReference>
<name>T1H4K6_MEGSC</name>
<dbReference type="Gene3D" id="3.40.30.10">
    <property type="entry name" value="Glutaredoxin"/>
    <property type="match status" value="1"/>
</dbReference>
<dbReference type="PANTHER" id="PTHR12878:SF0">
    <property type="entry name" value="NADH DEHYDROGENASE [UBIQUINONE] 1 ALPHA SUBCOMPLEX SUBUNIT 2"/>
    <property type="match status" value="1"/>
</dbReference>
<evidence type="ECO:0000256" key="9">
    <source>
        <dbReference type="ARBA" id="ARBA00023128"/>
    </source>
</evidence>
<keyword evidence="10" id="KW-0472">Membrane</keyword>
<sequence>MRLFLRNCAKLSSSCKEIRIHLCQTSEASKGARDFVQQLYPKVKKDNPKLPILIRECSGVQPMLWVRSEFGKETSYSLTGQKSSDILKQIESL</sequence>
<evidence type="ECO:0000256" key="3">
    <source>
        <dbReference type="ARBA" id="ARBA00008939"/>
    </source>
</evidence>
<organism evidence="15 16">
    <name type="scientific">Megaselia scalaris</name>
    <name type="common">Humpbacked fly</name>
    <name type="synonym">Phora scalaris</name>
    <dbReference type="NCBI Taxonomy" id="36166"/>
    <lineage>
        <taxon>Eukaryota</taxon>
        <taxon>Metazoa</taxon>
        <taxon>Ecdysozoa</taxon>
        <taxon>Arthropoda</taxon>
        <taxon>Hexapoda</taxon>
        <taxon>Insecta</taxon>
        <taxon>Pterygota</taxon>
        <taxon>Neoptera</taxon>
        <taxon>Endopterygota</taxon>
        <taxon>Diptera</taxon>
        <taxon>Brachycera</taxon>
        <taxon>Muscomorpha</taxon>
        <taxon>Platypezoidea</taxon>
        <taxon>Phoridae</taxon>
        <taxon>Megaseliini</taxon>
        <taxon>Megaselia</taxon>
    </lineage>
</organism>
<evidence type="ECO:0000256" key="5">
    <source>
        <dbReference type="ARBA" id="ARBA00022448"/>
    </source>
</evidence>
<keyword evidence="7" id="KW-0999">Mitochondrion inner membrane</keyword>
<evidence type="ECO:0000259" key="14">
    <source>
        <dbReference type="SMART" id="SM00916"/>
    </source>
</evidence>
<evidence type="ECO:0000313" key="16">
    <source>
        <dbReference type="Proteomes" id="UP000015102"/>
    </source>
</evidence>
<evidence type="ECO:0000256" key="7">
    <source>
        <dbReference type="ARBA" id="ARBA00022792"/>
    </source>
</evidence>
<proteinExistence type="inferred from homology"/>
<keyword evidence="13" id="KW-1015">Disulfide bond</keyword>
<dbReference type="SUPFAM" id="SSF52833">
    <property type="entry name" value="Thioredoxin-like"/>
    <property type="match status" value="1"/>
</dbReference>
<evidence type="ECO:0000256" key="13">
    <source>
        <dbReference type="PIRSR" id="PIRSR005822-1"/>
    </source>
</evidence>
<evidence type="ECO:0000256" key="6">
    <source>
        <dbReference type="ARBA" id="ARBA00022660"/>
    </source>
</evidence>
<evidence type="ECO:0000313" key="15">
    <source>
        <dbReference type="EnsemblMetazoa" id="MESCA011218-PA"/>
    </source>
</evidence>
<dbReference type="SMART" id="SM00916">
    <property type="entry name" value="L51_S25_CI-B8"/>
    <property type="match status" value="1"/>
</dbReference>
<keyword evidence="5" id="KW-0813">Transport</keyword>
<reference evidence="16" key="1">
    <citation type="submission" date="2013-02" db="EMBL/GenBank/DDBJ databases">
        <authorList>
            <person name="Hughes D."/>
        </authorList>
    </citation>
    <scope>NUCLEOTIDE SEQUENCE</scope>
    <source>
        <strain>Durham</strain>
        <strain evidence="16">NC isolate 2 -- Noor lab</strain>
    </source>
</reference>
<dbReference type="Proteomes" id="UP000015102">
    <property type="component" value="Unassembled WGS sequence"/>
</dbReference>
<dbReference type="Pfam" id="PF05047">
    <property type="entry name" value="L51_S25_CI-B8"/>
    <property type="match status" value="1"/>
</dbReference>
<dbReference type="InterPro" id="IPR036249">
    <property type="entry name" value="Thioredoxin-like_sf"/>
</dbReference>
<comment type="subcellular location">
    <subcellularLocation>
        <location evidence="2">Mitochondrion inner membrane</location>
        <topology evidence="2">Peripheral membrane protein</topology>
        <orientation evidence="2">Matrix side</orientation>
    </subcellularLocation>
</comment>
<keyword evidence="16" id="KW-1185">Reference proteome</keyword>
<dbReference type="EMBL" id="CAQQ02130369">
    <property type="status" value="NOT_ANNOTATED_CDS"/>
    <property type="molecule type" value="Genomic_DNA"/>
</dbReference>
<feature type="disulfide bond" description="Redox-active" evidence="13">
    <location>
        <begin position="23"/>
        <end position="57"/>
    </location>
</feature>
<dbReference type="HOGENOM" id="CLU_110897_1_0_1"/>
<dbReference type="InterPro" id="IPR016464">
    <property type="entry name" value="NADH_Ub_cplx-1_asu_su-2"/>
</dbReference>
<evidence type="ECO:0000256" key="10">
    <source>
        <dbReference type="ARBA" id="ARBA00023136"/>
    </source>
</evidence>
<evidence type="ECO:0000256" key="1">
    <source>
        <dbReference type="ARBA" id="ARBA00003195"/>
    </source>
</evidence>
<dbReference type="InterPro" id="IPR007741">
    <property type="entry name" value="Ribosomal_mL43/mS25/NADH_DH"/>
</dbReference>
<evidence type="ECO:0000256" key="4">
    <source>
        <dbReference type="ARBA" id="ARBA00016394"/>
    </source>
</evidence>
<keyword evidence="9" id="KW-0496">Mitochondrion</keyword>
<evidence type="ECO:0000256" key="8">
    <source>
        <dbReference type="ARBA" id="ARBA00022982"/>
    </source>
</evidence>
<keyword evidence="6" id="KW-0679">Respiratory chain</keyword>
<evidence type="ECO:0000256" key="2">
    <source>
        <dbReference type="ARBA" id="ARBA00004443"/>
    </source>
</evidence>
<accession>T1H4K6</accession>